<dbReference type="Gene3D" id="1.10.101.10">
    <property type="entry name" value="PGBD-like superfamily/PGBD"/>
    <property type="match status" value="1"/>
</dbReference>
<comment type="caution">
    <text evidence="2">The sequence shown here is derived from an EMBL/GenBank/DDBJ whole genome shotgun (WGS) entry which is preliminary data.</text>
</comment>
<dbReference type="InterPro" id="IPR036365">
    <property type="entry name" value="PGBD-like_sf"/>
</dbReference>
<accession>A0A2N3QLQ6</accession>
<feature type="compositionally biased region" description="Basic and acidic residues" evidence="1">
    <location>
        <begin position="262"/>
        <end position="277"/>
    </location>
</feature>
<organism evidence="2 3">
    <name type="scientific">Bifidobacterium pseudolongum subsp. globosum</name>
    <dbReference type="NCBI Taxonomy" id="1690"/>
    <lineage>
        <taxon>Bacteria</taxon>
        <taxon>Bacillati</taxon>
        <taxon>Actinomycetota</taxon>
        <taxon>Actinomycetes</taxon>
        <taxon>Bifidobacteriales</taxon>
        <taxon>Bifidobacteriaceae</taxon>
        <taxon>Bifidobacterium</taxon>
    </lineage>
</organism>
<name>A0A2N3QLQ6_9BIFI</name>
<dbReference type="EMBL" id="PCGZ01000001">
    <property type="protein sequence ID" value="PKU92600.1"/>
    <property type="molecule type" value="Genomic_DNA"/>
</dbReference>
<feature type="compositionally biased region" description="Polar residues" evidence="1">
    <location>
        <begin position="278"/>
        <end position="290"/>
    </location>
</feature>
<dbReference type="SUPFAM" id="SSF47090">
    <property type="entry name" value="PGBD-like"/>
    <property type="match status" value="1"/>
</dbReference>
<evidence type="ECO:0000256" key="1">
    <source>
        <dbReference type="SAM" id="MobiDB-lite"/>
    </source>
</evidence>
<dbReference type="Proteomes" id="UP000233730">
    <property type="component" value="Unassembled WGS sequence"/>
</dbReference>
<reference evidence="2 3" key="1">
    <citation type="submission" date="2017-10" db="EMBL/GenBank/DDBJ databases">
        <title>Bifidobacterium genomics.</title>
        <authorList>
            <person name="Lugli G.A."/>
            <person name="Milani C."/>
            <person name="Mancabelli L."/>
        </authorList>
    </citation>
    <scope>NUCLEOTIDE SEQUENCE [LARGE SCALE GENOMIC DNA]</scope>
    <source>
        <strain evidence="2 3">1524B</strain>
    </source>
</reference>
<feature type="region of interest" description="Disordered" evidence="1">
    <location>
        <begin position="255"/>
        <end position="290"/>
    </location>
</feature>
<dbReference type="RefSeq" id="WP_101429319.1">
    <property type="nucleotide sequence ID" value="NZ_PCGZ01000001.1"/>
</dbReference>
<evidence type="ECO:0000313" key="2">
    <source>
        <dbReference type="EMBL" id="PKU92600.1"/>
    </source>
</evidence>
<dbReference type="AlphaFoldDB" id="A0A2N3QLQ6"/>
<sequence>MHKRRPWLRGFGMMLLAVLLVATLIVGVVATTVGIQASHEQPEPPVTLTTTIRARTLSDDVGGQLMAFPHATVAVPAEGTVTRAGIAVSASLEEGGVVGVVDERPILLMQGAVPMWRTLALGMHGEDVRQLQASLARLGYAIYDDSGSYGDSTALAMNQYLTALGYEAVNASDEPVKADDWKQTAVPKQQLVFAPATPVQAATTCGVAGQSVAGDLCILETMEREYAIAFSAADVPDAGALEGARLSIPISGETVHGTVGKPYDRSRQSGVKADDSAKSSQTEGAANSTGSEDNRIYLHVDNIDVAKLQAASAAIDAGNIRGTATRMQGVPDAPTVESIALRTDGAKTWVLTNDGRHVDVETGLCVQGICEISGNSLADGTVVVLPAPDGGTEGKGTGDE</sequence>
<proteinExistence type="predicted"/>
<protein>
    <submittedName>
        <fullName evidence="2">Peptidoglycan-binding protein</fullName>
    </submittedName>
</protein>
<dbReference type="InterPro" id="IPR036366">
    <property type="entry name" value="PGBDSf"/>
</dbReference>
<evidence type="ECO:0000313" key="3">
    <source>
        <dbReference type="Proteomes" id="UP000233730"/>
    </source>
</evidence>
<gene>
    <name evidence="2" type="ORF">CQR46_0176</name>
</gene>